<evidence type="ECO:0000313" key="6">
    <source>
        <dbReference type="EMBL" id="KAK3853488.1"/>
    </source>
</evidence>
<dbReference type="AlphaFoldDB" id="A0AAE1BN37"/>
<keyword evidence="2" id="KW-0805">Transcription regulation</keyword>
<dbReference type="GO" id="GO:0010557">
    <property type="term" value="P:positive regulation of macromolecule biosynthetic process"/>
    <property type="evidence" value="ECO:0007669"/>
    <property type="project" value="UniProtKB-ARBA"/>
</dbReference>
<evidence type="ECO:0000259" key="5">
    <source>
        <dbReference type="PROSITE" id="PS50112"/>
    </source>
</evidence>
<dbReference type="GO" id="GO:0000977">
    <property type="term" value="F:RNA polymerase II transcription regulatory region sequence-specific DNA binding"/>
    <property type="evidence" value="ECO:0007669"/>
    <property type="project" value="TreeGrafter"/>
</dbReference>
<gene>
    <name evidence="6" type="ORF">Pcinc_039978</name>
</gene>
<feature type="non-terminal residue" evidence="6">
    <location>
        <position position="1"/>
    </location>
</feature>
<dbReference type="GO" id="GO:0005634">
    <property type="term" value="C:nucleus"/>
    <property type="evidence" value="ECO:0007669"/>
    <property type="project" value="UniProtKB-SubCell"/>
</dbReference>
<keyword evidence="4" id="KW-0539">Nucleus</keyword>
<dbReference type="SUPFAM" id="SSF55785">
    <property type="entry name" value="PYP-like sensor domain (PAS domain)"/>
    <property type="match status" value="2"/>
</dbReference>
<name>A0AAE1BN37_PETCI</name>
<dbReference type="CDD" id="cd00130">
    <property type="entry name" value="PAS"/>
    <property type="match status" value="1"/>
</dbReference>
<comment type="subcellular location">
    <subcellularLocation>
        <location evidence="1">Nucleus</location>
    </subcellularLocation>
</comment>
<dbReference type="InterPro" id="IPR035965">
    <property type="entry name" value="PAS-like_dom_sf"/>
</dbReference>
<organism evidence="6 7">
    <name type="scientific">Petrolisthes cinctipes</name>
    <name type="common">Flat porcelain crab</name>
    <dbReference type="NCBI Taxonomy" id="88211"/>
    <lineage>
        <taxon>Eukaryota</taxon>
        <taxon>Metazoa</taxon>
        <taxon>Ecdysozoa</taxon>
        <taxon>Arthropoda</taxon>
        <taxon>Crustacea</taxon>
        <taxon>Multicrustacea</taxon>
        <taxon>Malacostraca</taxon>
        <taxon>Eumalacostraca</taxon>
        <taxon>Eucarida</taxon>
        <taxon>Decapoda</taxon>
        <taxon>Pleocyemata</taxon>
        <taxon>Anomura</taxon>
        <taxon>Galatheoidea</taxon>
        <taxon>Porcellanidae</taxon>
        <taxon>Petrolisthes</taxon>
    </lineage>
</organism>
<dbReference type="Proteomes" id="UP001286313">
    <property type="component" value="Unassembled WGS sequence"/>
</dbReference>
<accession>A0AAE1BN37</accession>
<dbReference type="InterPro" id="IPR000014">
    <property type="entry name" value="PAS"/>
</dbReference>
<dbReference type="Gene3D" id="3.30.450.20">
    <property type="entry name" value="PAS domain"/>
    <property type="match status" value="2"/>
</dbReference>
<dbReference type="EMBL" id="JAWQEG010006946">
    <property type="protein sequence ID" value="KAK3853488.1"/>
    <property type="molecule type" value="Genomic_DNA"/>
</dbReference>
<dbReference type="PANTHER" id="PTHR23043">
    <property type="entry name" value="HYPOXIA-INDUCIBLE FACTOR 1 ALPHA"/>
    <property type="match status" value="1"/>
</dbReference>
<protein>
    <recommendedName>
        <fullName evidence="5">PAS domain-containing protein</fullName>
    </recommendedName>
</protein>
<sequence length="230" mass="25495">LPLSSPPLLSPSPLPLTFHHLLSPSLLPLTSPPHLSPSPLRAIQPATPSPCLPSSVPHVQQVSLCSVVMLPSVEEENVIDVMGQSLFDYTHPCDHDEVRDMMTSRTTTSQPRHAFLRFKCTLTPKGRSVNIKSATYKVVQVSGELVGKKEEQTWLVALATPVPHPSNIEFPLNKQTFVSRHSLDMKFTYVDDNVEGFCGYVADELVGRSLYEMHHALDSDLVKDAYKICE</sequence>
<reference evidence="6" key="1">
    <citation type="submission" date="2023-10" db="EMBL/GenBank/DDBJ databases">
        <title>Genome assemblies of two species of porcelain crab, Petrolisthes cinctipes and Petrolisthes manimaculis (Anomura: Porcellanidae).</title>
        <authorList>
            <person name="Angst P."/>
        </authorList>
    </citation>
    <scope>NUCLEOTIDE SEQUENCE</scope>
    <source>
        <strain evidence="6">PB745_01</strain>
        <tissue evidence="6">Gill</tissue>
    </source>
</reference>
<feature type="domain" description="PAS" evidence="5">
    <location>
        <begin position="182"/>
        <end position="227"/>
    </location>
</feature>
<dbReference type="PROSITE" id="PS50112">
    <property type="entry name" value="PAS"/>
    <property type="match status" value="1"/>
</dbReference>
<evidence type="ECO:0000256" key="2">
    <source>
        <dbReference type="ARBA" id="ARBA00023015"/>
    </source>
</evidence>
<dbReference type="GO" id="GO:0000981">
    <property type="term" value="F:DNA-binding transcription factor activity, RNA polymerase II-specific"/>
    <property type="evidence" value="ECO:0007669"/>
    <property type="project" value="TreeGrafter"/>
</dbReference>
<proteinExistence type="predicted"/>
<keyword evidence="7" id="KW-1185">Reference proteome</keyword>
<dbReference type="PANTHER" id="PTHR23043:SF17">
    <property type="entry name" value="PROTEIN SIMILAR"/>
    <property type="match status" value="1"/>
</dbReference>
<evidence type="ECO:0000256" key="4">
    <source>
        <dbReference type="ARBA" id="ARBA00023242"/>
    </source>
</evidence>
<comment type="caution">
    <text evidence="6">The sequence shown here is derived from an EMBL/GenBank/DDBJ whole genome shotgun (WGS) entry which is preliminary data.</text>
</comment>
<keyword evidence="3" id="KW-0804">Transcription</keyword>
<evidence type="ECO:0000256" key="3">
    <source>
        <dbReference type="ARBA" id="ARBA00023163"/>
    </source>
</evidence>
<dbReference type="GO" id="GO:0071456">
    <property type="term" value="P:cellular response to hypoxia"/>
    <property type="evidence" value="ECO:0007669"/>
    <property type="project" value="TreeGrafter"/>
</dbReference>
<evidence type="ECO:0000313" key="7">
    <source>
        <dbReference type="Proteomes" id="UP001286313"/>
    </source>
</evidence>
<dbReference type="Pfam" id="PF14598">
    <property type="entry name" value="PAS_11"/>
    <property type="match status" value="1"/>
</dbReference>
<evidence type="ECO:0000256" key="1">
    <source>
        <dbReference type="ARBA" id="ARBA00004123"/>
    </source>
</evidence>